<keyword evidence="3" id="KW-1185">Reference proteome</keyword>
<keyword evidence="1" id="KW-0812">Transmembrane</keyword>
<sequence>MRVIAALFSMFMPGFGQFYNNQIFKGLLFVIFEHFDNHTGHINQAIHLDFMGHHQEAIAVTDYQNMLFYAPFYVYTVWDAMYHAKPGLDKAKSAIPFIIAAISGELASIYSSLFPFPTLTVGLIMIIPMLFGILVFGRK</sequence>
<dbReference type="Proteomes" id="UP000677918">
    <property type="component" value="Unassembled WGS sequence"/>
</dbReference>
<reference evidence="2" key="1">
    <citation type="submission" date="2021-04" db="EMBL/GenBank/DDBJ databases">
        <title>Draft genome sequence of Xylanibacillus composti strain K13.</title>
        <authorList>
            <person name="Uke A."/>
            <person name="Chhe C."/>
            <person name="Baramee S."/>
            <person name="Kosugi A."/>
        </authorList>
    </citation>
    <scope>NUCLEOTIDE SEQUENCE</scope>
    <source>
        <strain evidence="2">K13</strain>
    </source>
</reference>
<evidence type="ECO:0000313" key="2">
    <source>
        <dbReference type="EMBL" id="GIQ70387.1"/>
    </source>
</evidence>
<accession>A0A8J4M3S4</accession>
<gene>
    <name evidence="2" type="ORF">XYCOK13_32110</name>
</gene>
<comment type="caution">
    <text evidence="2">The sequence shown here is derived from an EMBL/GenBank/DDBJ whole genome shotgun (WGS) entry which is preliminary data.</text>
</comment>
<feature type="transmembrane region" description="Helical" evidence="1">
    <location>
        <begin position="119"/>
        <end position="137"/>
    </location>
</feature>
<keyword evidence="1" id="KW-1133">Transmembrane helix</keyword>
<proteinExistence type="predicted"/>
<dbReference type="AlphaFoldDB" id="A0A8J4M3S4"/>
<dbReference type="RefSeq" id="WP_213413220.1">
    <property type="nucleotide sequence ID" value="NZ_BOVK01000046.1"/>
</dbReference>
<evidence type="ECO:0000313" key="3">
    <source>
        <dbReference type="Proteomes" id="UP000677918"/>
    </source>
</evidence>
<keyword evidence="1" id="KW-0472">Membrane</keyword>
<name>A0A8J4M3S4_9BACL</name>
<organism evidence="2 3">
    <name type="scientific">Xylanibacillus composti</name>
    <dbReference type="NCBI Taxonomy" id="1572762"/>
    <lineage>
        <taxon>Bacteria</taxon>
        <taxon>Bacillati</taxon>
        <taxon>Bacillota</taxon>
        <taxon>Bacilli</taxon>
        <taxon>Bacillales</taxon>
        <taxon>Paenibacillaceae</taxon>
        <taxon>Xylanibacillus</taxon>
    </lineage>
</organism>
<dbReference type="EMBL" id="BOVK01000046">
    <property type="protein sequence ID" value="GIQ70387.1"/>
    <property type="molecule type" value="Genomic_DNA"/>
</dbReference>
<evidence type="ECO:0000256" key="1">
    <source>
        <dbReference type="SAM" id="Phobius"/>
    </source>
</evidence>
<protein>
    <submittedName>
        <fullName evidence="2">Uncharacterized protein</fullName>
    </submittedName>
</protein>